<keyword evidence="4" id="KW-1185">Reference proteome</keyword>
<evidence type="ECO:0000313" key="4">
    <source>
        <dbReference type="Proteomes" id="UP001525890"/>
    </source>
</evidence>
<dbReference type="SUPFAM" id="SSF109709">
    <property type="entry name" value="KorB DNA-binding domain-like"/>
    <property type="match status" value="1"/>
</dbReference>
<dbReference type="InterPro" id="IPR036086">
    <property type="entry name" value="ParB/Sulfiredoxin_sf"/>
</dbReference>
<dbReference type="InterPro" id="IPR041468">
    <property type="entry name" value="HTH_ParB/Spo0J"/>
</dbReference>
<comment type="caution">
    <text evidence="3">The sequence shown here is derived from an EMBL/GenBank/DDBJ whole genome shotgun (WGS) entry which is preliminary data.</text>
</comment>
<dbReference type="PANTHER" id="PTHR33375:SF7">
    <property type="entry name" value="CHROMOSOME 2-PARTITIONING PROTEIN PARB-RELATED"/>
    <property type="match status" value="1"/>
</dbReference>
<evidence type="ECO:0000256" key="1">
    <source>
        <dbReference type="ARBA" id="ARBA00006295"/>
    </source>
</evidence>
<evidence type="ECO:0000259" key="2">
    <source>
        <dbReference type="SMART" id="SM00470"/>
    </source>
</evidence>
<gene>
    <name evidence="3" type="ORF">NG799_18975</name>
</gene>
<name>A0ABT2MUH6_9CYAN</name>
<dbReference type="SUPFAM" id="SSF110849">
    <property type="entry name" value="ParB/Sulfiredoxin"/>
    <property type="match status" value="1"/>
</dbReference>
<protein>
    <submittedName>
        <fullName evidence="3">ParB/RepB/Spo0J family partition protein</fullName>
    </submittedName>
</protein>
<dbReference type="PANTHER" id="PTHR33375">
    <property type="entry name" value="CHROMOSOME-PARTITIONING PROTEIN PARB-RELATED"/>
    <property type="match status" value="1"/>
</dbReference>
<dbReference type="Pfam" id="PF17762">
    <property type="entry name" value="HTH_ParB"/>
    <property type="match status" value="1"/>
</dbReference>
<sequence length="312" mass="35378">MNKRSTYQLKGVDALFGGSADSADGDASQTEPVQVELDLIQVSEQPRRYFAPEKEQDLIQSVKQYGILQPILVRPQGEGRYELVAGERRYRAAKAAGLKQIPVLVRSLSDVEVLEVALLENLQREDLNPIEETEGILRLLELRLTEPQATILKWFNQSAHPERESADNVIHGEKWQQLVGIFETLGKFTPESFRTNRLPLLNMPEDVKASLRQGQLEYTKARAIATVKQADVRTELLEEAISQGLSLSQIKEKITAYRLENQSVKTRSLKQEFDAAYSQVKKSEVWKDPTKQKKLRKLLKDLQALVEEESPG</sequence>
<organism evidence="3 4">
    <name type="scientific">Laspinema palackyanum D2a</name>
    <dbReference type="NCBI Taxonomy" id="2953684"/>
    <lineage>
        <taxon>Bacteria</taxon>
        <taxon>Bacillati</taxon>
        <taxon>Cyanobacteriota</taxon>
        <taxon>Cyanophyceae</taxon>
        <taxon>Oscillatoriophycideae</taxon>
        <taxon>Oscillatoriales</taxon>
        <taxon>Laspinemataceae</taxon>
        <taxon>Laspinema</taxon>
        <taxon>Laspinema palackyanum</taxon>
    </lineage>
</organism>
<dbReference type="InterPro" id="IPR050336">
    <property type="entry name" value="Chromosome_partition/occlusion"/>
</dbReference>
<dbReference type="InterPro" id="IPR003115">
    <property type="entry name" value="ParB_N"/>
</dbReference>
<dbReference type="Proteomes" id="UP001525890">
    <property type="component" value="Unassembled WGS sequence"/>
</dbReference>
<evidence type="ECO:0000313" key="3">
    <source>
        <dbReference type="EMBL" id="MCT7968395.1"/>
    </source>
</evidence>
<dbReference type="SMART" id="SM00470">
    <property type="entry name" value="ParB"/>
    <property type="match status" value="1"/>
</dbReference>
<feature type="domain" description="ParB-like N-terminal" evidence="2">
    <location>
        <begin position="33"/>
        <end position="122"/>
    </location>
</feature>
<dbReference type="RefSeq" id="WP_368007913.1">
    <property type="nucleotide sequence ID" value="NZ_JAMXFF010000031.1"/>
</dbReference>
<dbReference type="CDD" id="cd16393">
    <property type="entry name" value="SPO0J_N"/>
    <property type="match status" value="1"/>
</dbReference>
<accession>A0ABT2MUH6</accession>
<proteinExistence type="inferred from homology"/>
<dbReference type="NCBIfam" id="TIGR00180">
    <property type="entry name" value="parB_part"/>
    <property type="match status" value="1"/>
</dbReference>
<comment type="similarity">
    <text evidence="1">Belongs to the ParB family.</text>
</comment>
<reference evidence="3 4" key="1">
    <citation type="journal article" date="2022" name="Front. Microbiol.">
        <title>High genomic differentiation and limited gene flow indicate recent cryptic speciation within the genus Laspinema (cyanobacteria).</title>
        <authorList>
            <person name="Stanojkovic A."/>
            <person name="Skoupy S."/>
            <person name="Skaloud P."/>
            <person name="Dvorak P."/>
        </authorList>
    </citation>
    <scope>NUCLEOTIDE SEQUENCE [LARGE SCALE GENOMIC DNA]</scope>
    <source>
        <strain evidence="3 4">D2a</strain>
    </source>
</reference>
<dbReference type="Pfam" id="PF02195">
    <property type="entry name" value="ParB_N"/>
    <property type="match status" value="1"/>
</dbReference>
<dbReference type="Gene3D" id="3.90.1530.30">
    <property type="match status" value="1"/>
</dbReference>
<dbReference type="Gene3D" id="1.10.10.2830">
    <property type="match status" value="1"/>
</dbReference>
<dbReference type="InterPro" id="IPR004437">
    <property type="entry name" value="ParB/RepB/Spo0J"/>
</dbReference>
<dbReference type="EMBL" id="JAMXFF010000031">
    <property type="protein sequence ID" value="MCT7968395.1"/>
    <property type="molecule type" value="Genomic_DNA"/>
</dbReference>